<proteinExistence type="predicted"/>
<dbReference type="EMBL" id="JAIXMP010000002">
    <property type="protein sequence ID" value="KAI9276675.1"/>
    <property type="molecule type" value="Genomic_DNA"/>
</dbReference>
<reference evidence="2" key="2">
    <citation type="submission" date="2023-02" db="EMBL/GenBank/DDBJ databases">
        <authorList>
            <consortium name="DOE Joint Genome Institute"/>
            <person name="Mondo S.J."/>
            <person name="Chang Y."/>
            <person name="Wang Y."/>
            <person name="Ahrendt S."/>
            <person name="Andreopoulos W."/>
            <person name="Barry K."/>
            <person name="Beard J."/>
            <person name="Benny G.L."/>
            <person name="Blankenship S."/>
            <person name="Bonito G."/>
            <person name="Cuomo C."/>
            <person name="Desiro A."/>
            <person name="Gervers K.A."/>
            <person name="Hundley H."/>
            <person name="Kuo A."/>
            <person name="LaButti K."/>
            <person name="Lang B.F."/>
            <person name="Lipzen A."/>
            <person name="O'Donnell K."/>
            <person name="Pangilinan J."/>
            <person name="Reynolds N."/>
            <person name="Sandor L."/>
            <person name="Smith M.W."/>
            <person name="Tsang A."/>
            <person name="Grigoriev I.V."/>
            <person name="Stajich J.E."/>
            <person name="Spatafora J.W."/>
        </authorList>
    </citation>
    <scope>NUCLEOTIDE SEQUENCE</scope>
    <source>
        <strain evidence="2">RSA 2281</strain>
    </source>
</reference>
<dbReference type="Proteomes" id="UP001209540">
    <property type="component" value="Unassembled WGS sequence"/>
</dbReference>
<name>A0AAD5PJC4_9FUNG</name>
<feature type="compositionally biased region" description="Polar residues" evidence="1">
    <location>
        <begin position="152"/>
        <end position="164"/>
    </location>
</feature>
<keyword evidence="3" id="KW-1185">Reference proteome</keyword>
<reference evidence="2" key="1">
    <citation type="journal article" date="2022" name="IScience">
        <title>Evolution of zygomycete secretomes and the origins of terrestrial fungal ecologies.</title>
        <authorList>
            <person name="Chang Y."/>
            <person name="Wang Y."/>
            <person name="Mondo S."/>
            <person name="Ahrendt S."/>
            <person name="Andreopoulos W."/>
            <person name="Barry K."/>
            <person name="Beard J."/>
            <person name="Benny G.L."/>
            <person name="Blankenship S."/>
            <person name="Bonito G."/>
            <person name="Cuomo C."/>
            <person name="Desiro A."/>
            <person name="Gervers K.A."/>
            <person name="Hundley H."/>
            <person name="Kuo A."/>
            <person name="LaButti K."/>
            <person name="Lang B.F."/>
            <person name="Lipzen A."/>
            <person name="O'Donnell K."/>
            <person name="Pangilinan J."/>
            <person name="Reynolds N."/>
            <person name="Sandor L."/>
            <person name="Smith M.E."/>
            <person name="Tsang A."/>
            <person name="Grigoriev I.V."/>
            <person name="Stajich J.E."/>
            <person name="Spatafora J.W."/>
        </authorList>
    </citation>
    <scope>NUCLEOTIDE SEQUENCE</scope>
    <source>
        <strain evidence="2">RSA 2281</strain>
    </source>
</reference>
<feature type="region of interest" description="Disordered" evidence="1">
    <location>
        <begin position="136"/>
        <end position="164"/>
    </location>
</feature>
<accession>A0AAD5PJC4</accession>
<comment type="caution">
    <text evidence="2">The sequence shown here is derived from an EMBL/GenBank/DDBJ whole genome shotgun (WGS) entry which is preliminary data.</text>
</comment>
<evidence type="ECO:0000313" key="3">
    <source>
        <dbReference type="Proteomes" id="UP001209540"/>
    </source>
</evidence>
<dbReference type="AlphaFoldDB" id="A0AAD5PJC4"/>
<protein>
    <submittedName>
        <fullName evidence="2">Uncharacterized protein</fullName>
    </submittedName>
</protein>
<evidence type="ECO:0000313" key="2">
    <source>
        <dbReference type="EMBL" id="KAI9276675.1"/>
    </source>
</evidence>
<organism evidence="2 3">
    <name type="scientific">Phascolomyces articulosus</name>
    <dbReference type="NCBI Taxonomy" id="60185"/>
    <lineage>
        <taxon>Eukaryota</taxon>
        <taxon>Fungi</taxon>
        <taxon>Fungi incertae sedis</taxon>
        <taxon>Mucoromycota</taxon>
        <taxon>Mucoromycotina</taxon>
        <taxon>Mucoromycetes</taxon>
        <taxon>Mucorales</taxon>
        <taxon>Lichtheimiaceae</taxon>
        <taxon>Phascolomyces</taxon>
    </lineage>
</organism>
<sequence>MTKWRRKKLLSLTGLFDQRIKSILGNTLLRVNIHPFEYLIKFTHNIVKIIKIKMKNRNLANFWQDDIHAINATRGSGINMRTSFSSSIYIILYYNFHTFNWGERVYRSSSWKRKKLKGLGNITVKKSRTFSIMGGVEEKEQEEEDSKGTRCILTQTRKIQNGET</sequence>
<gene>
    <name evidence="2" type="ORF">BDA99DRAFT_531776</name>
</gene>
<evidence type="ECO:0000256" key="1">
    <source>
        <dbReference type="SAM" id="MobiDB-lite"/>
    </source>
</evidence>